<dbReference type="AlphaFoldDB" id="A0A8H3TWG5"/>
<dbReference type="PANTHER" id="PTHR10445:SF0">
    <property type="entry name" value="GENERAL TRANSCRIPTION FACTOR IIF SUBUNIT 2"/>
    <property type="match status" value="1"/>
</dbReference>
<feature type="compositionally biased region" description="Basic and acidic residues" evidence="10">
    <location>
        <begin position="362"/>
        <end position="379"/>
    </location>
</feature>
<dbReference type="GO" id="GO:0006367">
    <property type="term" value="P:transcription initiation at RNA polymerase II promoter"/>
    <property type="evidence" value="ECO:0007669"/>
    <property type="project" value="InterPro"/>
</dbReference>
<feature type="region of interest" description="Disordered" evidence="10">
    <location>
        <begin position="1"/>
        <end position="34"/>
    </location>
</feature>
<feature type="compositionally biased region" description="Basic and acidic residues" evidence="10">
    <location>
        <begin position="104"/>
        <end position="114"/>
    </location>
</feature>
<keyword evidence="5" id="KW-0238">DNA-binding</keyword>
<evidence type="ECO:0000256" key="9">
    <source>
        <dbReference type="ARBA" id="ARBA00081863"/>
    </source>
</evidence>
<evidence type="ECO:0000256" key="6">
    <source>
        <dbReference type="ARBA" id="ARBA00023163"/>
    </source>
</evidence>
<dbReference type="GO" id="GO:0005674">
    <property type="term" value="C:transcription factor TFIIF complex"/>
    <property type="evidence" value="ECO:0007669"/>
    <property type="project" value="InterPro"/>
</dbReference>
<feature type="region of interest" description="Disordered" evidence="10">
    <location>
        <begin position="329"/>
        <end position="392"/>
    </location>
</feature>
<dbReference type="InterPro" id="IPR036388">
    <property type="entry name" value="WH-like_DNA-bd_sf"/>
</dbReference>
<organism evidence="12 13">
    <name type="scientific">Naganishia liquefaciens</name>
    <dbReference type="NCBI Taxonomy" id="104408"/>
    <lineage>
        <taxon>Eukaryota</taxon>
        <taxon>Fungi</taxon>
        <taxon>Dikarya</taxon>
        <taxon>Basidiomycota</taxon>
        <taxon>Agaricomycotina</taxon>
        <taxon>Tremellomycetes</taxon>
        <taxon>Filobasidiales</taxon>
        <taxon>Filobasidiaceae</taxon>
        <taxon>Naganishia</taxon>
    </lineage>
</organism>
<dbReference type="SUPFAM" id="SSF46785">
    <property type="entry name" value="Winged helix' DNA-binding domain"/>
    <property type="match status" value="1"/>
</dbReference>
<dbReference type="Gene3D" id="1.10.10.10">
    <property type="entry name" value="Winged helix-like DNA-binding domain superfamily/Winged helix DNA-binding domain"/>
    <property type="match status" value="1"/>
</dbReference>
<evidence type="ECO:0000256" key="2">
    <source>
        <dbReference type="ARBA" id="ARBA00009543"/>
    </source>
</evidence>
<gene>
    <name evidence="12" type="ORF">NliqN6_4819</name>
</gene>
<dbReference type="InterPro" id="IPR003196">
    <property type="entry name" value="TFIIF_beta"/>
</dbReference>
<evidence type="ECO:0000256" key="3">
    <source>
        <dbReference type="ARBA" id="ARBA00021453"/>
    </source>
</evidence>
<reference evidence="12" key="1">
    <citation type="submission" date="2020-07" db="EMBL/GenBank/DDBJ databases">
        <title>Draft Genome Sequence of a Deep-Sea Yeast, Naganishia (Cryptococcus) liquefaciens strain N6.</title>
        <authorList>
            <person name="Han Y.W."/>
            <person name="Kajitani R."/>
            <person name="Morimoto H."/>
            <person name="Parhat M."/>
            <person name="Tsubouchi H."/>
            <person name="Bakenova O."/>
            <person name="Ogata M."/>
            <person name="Argunhan B."/>
            <person name="Aoki R."/>
            <person name="Kajiwara S."/>
            <person name="Itoh T."/>
            <person name="Iwasaki H."/>
        </authorList>
    </citation>
    <scope>NUCLEOTIDE SEQUENCE</scope>
    <source>
        <strain evidence="12">N6</strain>
    </source>
</reference>
<evidence type="ECO:0000256" key="7">
    <source>
        <dbReference type="ARBA" id="ARBA00023242"/>
    </source>
</evidence>
<evidence type="ECO:0000256" key="1">
    <source>
        <dbReference type="ARBA" id="ARBA00004123"/>
    </source>
</evidence>
<dbReference type="FunFam" id="1.10.10.10:FF:000035">
    <property type="entry name" value="General transcription factor IIF subunit 2"/>
    <property type="match status" value="1"/>
</dbReference>
<proteinExistence type="inferred from homology"/>
<feature type="domain" description="TFIIF beta subunit HTH" evidence="11">
    <location>
        <begin position="260"/>
        <end position="322"/>
    </location>
</feature>
<evidence type="ECO:0000256" key="4">
    <source>
        <dbReference type="ARBA" id="ARBA00023015"/>
    </source>
</evidence>
<name>A0A8H3TWG5_9TREE</name>
<evidence type="ECO:0000313" key="13">
    <source>
        <dbReference type="Proteomes" id="UP000620104"/>
    </source>
</evidence>
<evidence type="ECO:0000256" key="5">
    <source>
        <dbReference type="ARBA" id="ARBA00023125"/>
    </source>
</evidence>
<feature type="region of interest" description="Disordered" evidence="10">
    <location>
        <begin position="95"/>
        <end position="124"/>
    </location>
</feature>
<evidence type="ECO:0000256" key="8">
    <source>
        <dbReference type="ARBA" id="ARBA00081473"/>
    </source>
</evidence>
<dbReference type="OrthoDB" id="449280at2759"/>
<sequence>MDDTVDQTPIDVDDDQRSDGESKDTPTAYETLAQVEPKPLQSWLIKIPSGLAARWKGITEAGIPLGKLRHYPPTATNPDRHFVLVVPEDPSAVLESAASSGSKPDVKTDVKPKEPAAASAAATPGELQYMLSDDPSSHNLGRQKLLYMEDRRRYEFNGTSKRKGHPRLVQAVSKQCNITQYRWTPEQQKRQLEMQYAHPEAQRKKTKLLISEQLTAGQRNSLATGNSLMQDKRKHGLKTSLAMPTGKSVNTRPQKERSYRMPKQNLIDTLFDDFASFKYWSTKALTDRHRQPEAWLKICLAEIAEADTEGPYKGLFRLKPQFAAGHAEAGKATAAPAEQEMTEDARRALTALGAEGDDDDEPSLKAENDTADDAELRELEGEEDDDMEEVQV</sequence>
<dbReference type="GO" id="GO:0003677">
    <property type="term" value="F:DNA binding"/>
    <property type="evidence" value="ECO:0007669"/>
    <property type="project" value="UniProtKB-KW"/>
</dbReference>
<evidence type="ECO:0000313" key="12">
    <source>
        <dbReference type="EMBL" id="GHJ88417.1"/>
    </source>
</evidence>
<keyword evidence="4" id="KW-0805">Transcription regulation</keyword>
<feature type="compositionally biased region" description="Acidic residues" evidence="10">
    <location>
        <begin position="380"/>
        <end position="392"/>
    </location>
</feature>
<feature type="compositionally biased region" description="Basic and acidic residues" evidence="10">
    <location>
        <begin position="15"/>
        <end position="24"/>
    </location>
</feature>
<keyword evidence="13" id="KW-1185">Reference proteome</keyword>
<dbReference type="EMBL" id="BLZA01000030">
    <property type="protein sequence ID" value="GHJ88417.1"/>
    <property type="molecule type" value="Genomic_DNA"/>
</dbReference>
<dbReference type="PANTHER" id="PTHR10445">
    <property type="entry name" value="GENERAL TRANSCRIPTION FACTOR IIF SUBUNIT 2"/>
    <property type="match status" value="1"/>
</dbReference>
<feature type="compositionally biased region" description="Acidic residues" evidence="10">
    <location>
        <begin position="1"/>
        <end position="14"/>
    </location>
</feature>
<dbReference type="InterPro" id="IPR040450">
    <property type="entry name" value="TFIIF_beta_HTH"/>
</dbReference>
<dbReference type="InterPro" id="IPR036390">
    <property type="entry name" value="WH_DNA-bd_sf"/>
</dbReference>
<dbReference type="Proteomes" id="UP000620104">
    <property type="component" value="Unassembled WGS sequence"/>
</dbReference>
<dbReference type="Pfam" id="PF02270">
    <property type="entry name" value="TFIIF_beta"/>
    <property type="match status" value="1"/>
</dbReference>
<comment type="similarity">
    <text evidence="2">Belongs to the TFIIF beta subunit family.</text>
</comment>
<evidence type="ECO:0000259" key="11">
    <source>
        <dbReference type="Pfam" id="PF02270"/>
    </source>
</evidence>
<keyword evidence="6" id="KW-0804">Transcription</keyword>
<accession>A0A8H3TWG5</accession>
<keyword evidence="7" id="KW-0539">Nucleus</keyword>
<evidence type="ECO:0000256" key="10">
    <source>
        <dbReference type="SAM" id="MobiDB-lite"/>
    </source>
</evidence>
<comment type="subcellular location">
    <subcellularLocation>
        <location evidence="1">Nucleus</location>
    </subcellularLocation>
</comment>
<comment type="caution">
    <text evidence="12">The sequence shown here is derived from an EMBL/GenBank/DDBJ whole genome shotgun (WGS) entry which is preliminary data.</text>
</comment>
<protein>
    <recommendedName>
        <fullName evidence="3">Transcription initiation factor IIF subunit beta</fullName>
    </recommendedName>
    <alternativeName>
        <fullName evidence="9">TFIIF medium subunit</fullName>
    </alternativeName>
    <alternativeName>
        <fullName evidence="8">TFIIF-beta</fullName>
    </alternativeName>
</protein>